<comment type="similarity">
    <text evidence="1">Belongs to the isochorismatase family.</text>
</comment>
<dbReference type="Pfam" id="PF00857">
    <property type="entry name" value="Isochorismatase"/>
    <property type="match status" value="1"/>
</dbReference>
<dbReference type="SUPFAM" id="SSF52499">
    <property type="entry name" value="Isochorismatase-like hydrolases"/>
    <property type="match status" value="1"/>
</dbReference>
<evidence type="ECO:0000256" key="5">
    <source>
        <dbReference type="ARBA" id="ARBA00037900"/>
    </source>
</evidence>
<dbReference type="EMBL" id="MN739721">
    <property type="protein sequence ID" value="QHT22847.1"/>
    <property type="molecule type" value="Genomic_DNA"/>
</dbReference>
<dbReference type="GO" id="GO:0046872">
    <property type="term" value="F:metal ion binding"/>
    <property type="evidence" value="ECO:0007669"/>
    <property type="project" value="UniProtKB-KW"/>
</dbReference>
<proteinExistence type="inferred from homology"/>
<dbReference type="GO" id="GO:0008936">
    <property type="term" value="F:nicotinamidase activity"/>
    <property type="evidence" value="ECO:0007669"/>
    <property type="project" value="UniProtKB-EC"/>
</dbReference>
<keyword evidence="2" id="KW-0662">Pyridine nucleotide biosynthesis</keyword>
<dbReference type="InterPro" id="IPR000868">
    <property type="entry name" value="Isochorismatase-like_dom"/>
</dbReference>
<sequence length="250" mass="28355">MIQQMGTNNSRITPSTKTDANTSTNTTRFSIGIIDLQNDFCKGGKLAVPEAEETIASINKLRFIYNEVRTFISQDWYDDYHMSFAQTHNKTPFTGPEKLTLVMEDNSVITVDQMMLPRHCVENTIGSYLHNDLIVTNSDIIIKKGTKKNVKSYSAFGDAFQGKYERTKLNFVLRSLRVTDIILTGIASDYCVYNTALDAIRLNYKVHLILSCTRGVSKDTTDAAFKDLKSKGVFFYKTVDEFYQSNKLIN</sequence>
<reference evidence="10" key="1">
    <citation type="journal article" date="2020" name="Nature">
        <title>Giant virus diversity and host interactions through global metagenomics.</title>
        <authorList>
            <person name="Schulz F."/>
            <person name="Roux S."/>
            <person name="Paez-Espino D."/>
            <person name="Jungbluth S."/>
            <person name="Walsh D.A."/>
            <person name="Denef V.J."/>
            <person name="McMahon K.D."/>
            <person name="Konstantinidis K.T."/>
            <person name="Eloe-Fadrosh E.A."/>
            <person name="Kyrpides N.C."/>
            <person name="Woyke T."/>
        </authorList>
    </citation>
    <scope>NUCLEOTIDE SEQUENCE</scope>
    <source>
        <strain evidence="10">GVMAG-M-3300023179-114</strain>
    </source>
</reference>
<dbReference type="Gene3D" id="3.40.50.850">
    <property type="entry name" value="Isochorismatase-like"/>
    <property type="match status" value="1"/>
</dbReference>
<dbReference type="GO" id="GO:0019363">
    <property type="term" value="P:pyridine nucleotide biosynthetic process"/>
    <property type="evidence" value="ECO:0007669"/>
    <property type="project" value="UniProtKB-KW"/>
</dbReference>
<evidence type="ECO:0000256" key="3">
    <source>
        <dbReference type="ARBA" id="ARBA00022723"/>
    </source>
</evidence>
<dbReference type="EC" id="3.5.1.19" evidence="6"/>
<dbReference type="InterPro" id="IPR036380">
    <property type="entry name" value="Isochorismatase-like_sf"/>
</dbReference>
<evidence type="ECO:0000256" key="6">
    <source>
        <dbReference type="ARBA" id="ARBA00039017"/>
    </source>
</evidence>
<name>A0A6C0E120_9ZZZZ</name>
<dbReference type="InterPro" id="IPR052347">
    <property type="entry name" value="Isochorismatase_Nicotinamidase"/>
</dbReference>
<feature type="domain" description="Isochorismatase-like" evidence="9">
    <location>
        <begin position="33"/>
        <end position="232"/>
    </location>
</feature>
<accession>A0A6C0E120</accession>
<feature type="region of interest" description="Disordered" evidence="8">
    <location>
        <begin position="1"/>
        <end position="24"/>
    </location>
</feature>
<dbReference type="PANTHER" id="PTHR11080:SF2">
    <property type="entry name" value="LD05707P"/>
    <property type="match status" value="1"/>
</dbReference>
<evidence type="ECO:0000256" key="4">
    <source>
        <dbReference type="ARBA" id="ARBA00022801"/>
    </source>
</evidence>
<feature type="compositionally biased region" description="Low complexity" evidence="8">
    <location>
        <begin position="15"/>
        <end position="24"/>
    </location>
</feature>
<comment type="pathway">
    <text evidence="5">Cofactor biosynthesis; nicotinate biosynthesis; nicotinate from nicotinamide: step 1/1.</text>
</comment>
<organism evidence="10">
    <name type="scientific">viral metagenome</name>
    <dbReference type="NCBI Taxonomy" id="1070528"/>
    <lineage>
        <taxon>unclassified sequences</taxon>
        <taxon>metagenomes</taxon>
        <taxon>organismal metagenomes</taxon>
    </lineage>
</organism>
<feature type="compositionally biased region" description="Polar residues" evidence="8">
    <location>
        <begin position="1"/>
        <end position="14"/>
    </location>
</feature>
<evidence type="ECO:0000256" key="7">
    <source>
        <dbReference type="ARBA" id="ARBA00043224"/>
    </source>
</evidence>
<evidence type="ECO:0000256" key="1">
    <source>
        <dbReference type="ARBA" id="ARBA00006336"/>
    </source>
</evidence>
<protein>
    <recommendedName>
        <fullName evidence="6">nicotinamidase</fullName>
        <ecNumber evidence="6">3.5.1.19</ecNumber>
    </recommendedName>
    <alternativeName>
        <fullName evidence="7">Nicotinamide deamidase</fullName>
    </alternativeName>
</protein>
<evidence type="ECO:0000313" key="10">
    <source>
        <dbReference type="EMBL" id="QHT22847.1"/>
    </source>
</evidence>
<dbReference type="AlphaFoldDB" id="A0A6C0E120"/>
<evidence type="ECO:0000256" key="2">
    <source>
        <dbReference type="ARBA" id="ARBA00022642"/>
    </source>
</evidence>
<evidence type="ECO:0000256" key="8">
    <source>
        <dbReference type="SAM" id="MobiDB-lite"/>
    </source>
</evidence>
<keyword evidence="4" id="KW-0378">Hydrolase</keyword>
<evidence type="ECO:0000259" key="9">
    <source>
        <dbReference type="Pfam" id="PF00857"/>
    </source>
</evidence>
<dbReference type="PANTHER" id="PTHR11080">
    <property type="entry name" value="PYRAZINAMIDASE/NICOTINAMIDASE"/>
    <property type="match status" value="1"/>
</dbReference>
<keyword evidence="3" id="KW-0479">Metal-binding</keyword>